<dbReference type="GO" id="GO:0010181">
    <property type="term" value="F:FMN binding"/>
    <property type="evidence" value="ECO:0007669"/>
    <property type="project" value="InterPro"/>
</dbReference>
<protein>
    <submittedName>
        <fullName evidence="4">Flavodoxin</fullName>
    </submittedName>
</protein>
<dbReference type="SUPFAM" id="SSF52218">
    <property type="entry name" value="Flavoproteins"/>
    <property type="match status" value="1"/>
</dbReference>
<evidence type="ECO:0000313" key="4">
    <source>
        <dbReference type="EMBL" id="AHF23921.1"/>
    </source>
</evidence>
<dbReference type="PANTHER" id="PTHR39201">
    <property type="entry name" value="EXPORTED PROTEIN-RELATED"/>
    <property type="match status" value="1"/>
</dbReference>
<dbReference type="InterPro" id="IPR029039">
    <property type="entry name" value="Flavoprotein-like_sf"/>
</dbReference>
<feature type="compositionally biased region" description="Basic and acidic residues" evidence="1">
    <location>
        <begin position="119"/>
        <end position="128"/>
    </location>
</feature>
<keyword evidence="2" id="KW-0732">Signal</keyword>
<feature type="region of interest" description="Disordered" evidence="1">
    <location>
        <begin position="108"/>
        <end position="134"/>
    </location>
</feature>
<reference evidence="4" key="1">
    <citation type="journal article" date="2013" name="PLoS ONE">
        <title>Metagenomic insights into the carbohydrate-active enzymes carried by the microorganisms adhering to solid digesta in the rumen of cows.</title>
        <authorList>
            <person name="Wang L."/>
            <person name="Hatem A."/>
            <person name="Catalyurek U.V."/>
            <person name="Morrison M."/>
            <person name="Yu Z."/>
        </authorList>
    </citation>
    <scope>NUCLEOTIDE SEQUENCE</scope>
</reference>
<feature type="chain" id="PRO_5004788709" evidence="2">
    <location>
        <begin position="26"/>
        <end position="224"/>
    </location>
</feature>
<dbReference type="Pfam" id="PF12682">
    <property type="entry name" value="Flavodoxin_4"/>
    <property type="match status" value="1"/>
</dbReference>
<evidence type="ECO:0000256" key="2">
    <source>
        <dbReference type="SAM" id="SignalP"/>
    </source>
</evidence>
<evidence type="ECO:0000259" key="3">
    <source>
        <dbReference type="Pfam" id="PF12682"/>
    </source>
</evidence>
<name>W0FGW3_9BACT</name>
<dbReference type="PROSITE" id="PS51257">
    <property type="entry name" value="PROKAR_LIPOPROTEIN"/>
    <property type="match status" value="1"/>
</dbReference>
<feature type="signal peptide" evidence="2">
    <location>
        <begin position="1"/>
        <end position="25"/>
    </location>
</feature>
<dbReference type="AlphaFoldDB" id="W0FGW3"/>
<feature type="compositionally biased region" description="Polar residues" evidence="1">
    <location>
        <begin position="108"/>
        <end position="118"/>
    </location>
</feature>
<organism evidence="4">
    <name type="scientific">uncultured bacterium Contig1522a</name>
    <dbReference type="NCBI Taxonomy" id="1393448"/>
    <lineage>
        <taxon>Bacteria</taxon>
        <taxon>environmental samples</taxon>
    </lineage>
</organism>
<feature type="region of interest" description="Disordered" evidence="1">
    <location>
        <begin position="32"/>
        <end position="65"/>
    </location>
</feature>
<dbReference type="PANTHER" id="PTHR39201:SF1">
    <property type="entry name" value="FLAVODOXIN-LIKE DOMAIN-CONTAINING PROTEIN"/>
    <property type="match status" value="1"/>
</dbReference>
<sequence>MKHKTIGRIALLTLAALLLLSVLTACGTADSEPAGQTGNGPTGGAENQPEPVSEPAENNAENTEAQSGSTLVVVFSATGTTLGVAEKIAAIEGADLYEITAAEPYSSADLNWNDSSSRSTKEQNDRNARPAIGSDPVDLDGYTKIYVGFPIWWGEEPRILDTFVESYDFDGITMIPFCTSSSSGIGRSGQNLAEHAGSGNWLDGKRFSGGVSEADLRAWIEGLN</sequence>
<proteinExistence type="predicted"/>
<dbReference type="EMBL" id="KC246779">
    <property type="protein sequence ID" value="AHF23921.1"/>
    <property type="molecule type" value="Genomic_DNA"/>
</dbReference>
<feature type="domain" description="Flavodoxin-like" evidence="3">
    <location>
        <begin position="70"/>
        <end position="221"/>
    </location>
</feature>
<dbReference type="InterPro" id="IPR008254">
    <property type="entry name" value="Flavodoxin/NO_synth"/>
</dbReference>
<feature type="compositionally biased region" description="Low complexity" evidence="1">
    <location>
        <begin position="56"/>
        <end position="65"/>
    </location>
</feature>
<dbReference type="Gene3D" id="3.40.50.360">
    <property type="match status" value="1"/>
</dbReference>
<accession>W0FGW3</accession>
<evidence type="ECO:0000256" key="1">
    <source>
        <dbReference type="SAM" id="MobiDB-lite"/>
    </source>
</evidence>